<proteinExistence type="predicted"/>
<feature type="region of interest" description="Disordered" evidence="7">
    <location>
        <begin position="697"/>
        <end position="726"/>
    </location>
</feature>
<evidence type="ECO:0000256" key="6">
    <source>
        <dbReference type="ARBA" id="ARBA00023242"/>
    </source>
</evidence>
<evidence type="ECO:0000256" key="4">
    <source>
        <dbReference type="ARBA" id="ARBA00023125"/>
    </source>
</evidence>
<dbReference type="PROSITE" id="PS00463">
    <property type="entry name" value="ZN2_CY6_FUNGAL_1"/>
    <property type="match status" value="1"/>
</dbReference>
<feature type="compositionally biased region" description="Polar residues" evidence="7">
    <location>
        <begin position="697"/>
        <end position="719"/>
    </location>
</feature>
<dbReference type="GO" id="GO:0001228">
    <property type="term" value="F:DNA-binding transcription activator activity, RNA polymerase II-specific"/>
    <property type="evidence" value="ECO:0007669"/>
    <property type="project" value="TreeGrafter"/>
</dbReference>
<dbReference type="InterPro" id="IPR036864">
    <property type="entry name" value="Zn2-C6_fun-type_DNA-bd_sf"/>
</dbReference>
<accession>A0AA38Y008</accession>
<sequence>MAVTDTPESLRGTAADPSAEDLKAARRRREKPQLSCNLCRERKLRCDRKLPCHNCTHRGFAETCHYPHGRSSKSSSSQPLAPQVLGPTVRDRVKQLEDQVVMLMGALNDATKSGRTSAPITEHPATTSSYPGTSSAQALGVSEVALPDAAGHIEWSNSSVTYVGNAHWRALLESVCMPATLLGHTMIDAAQIPGFQDMIGDISQVPKEAQTAKPQMPGPLSGIVQRVDRAEIMAAIPPKDTVDILIQESFINTDNECMILHVPTFRKEYLQFWDDPDSTSIIWIGCLFSLMCLAIQYQQFSSDEARRLQVATSNPQQLITTFHMRSTQCLLLGNYLDGPPYTVETLLLHLLAEYLSGDYTETTSATYALWGLIVRIALKSGYHRDGSHFPNVSPFQAETRRRVWLMIVQWDIYLASQFGLPRMISRSQYDTAEPHNLEGEDFDTNMVELPLERPISARTTARFHTDKTRLLSVANSVTELCNALKSPPLNEVLRLDDSLTQTYESVASLWETNENGSPLSQKGYMYGSFCNVRSMFLGVIYSRSQIALHQRYLVAGRTIPRYARSRKTCIDAALTILQHQWRLYLETQVGGPLCRYGWKFLSLLMQDFLFATAFLCTELAQDLSEDGGTLLSTADDQGDTKARVFYSLSSAYIVWLQSRNYDSSRAVQTIVAVMKALLTMAQEAGFGALSANSQPSFAPSETLPQPQCSTTATPVSLESEQGRTGFPETYHSIGHFPI</sequence>
<protein>
    <recommendedName>
        <fullName evidence="8">Zn(2)-C6 fungal-type domain-containing protein</fullName>
    </recommendedName>
</protein>
<dbReference type="SUPFAM" id="SSF57701">
    <property type="entry name" value="Zn2/Cys6 DNA-binding domain"/>
    <property type="match status" value="1"/>
</dbReference>
<dbReference type="PROSITE" id="PS50048">
    <property type="entry name" value="ZN2_CY6_FUNGAL_2"/>
    <property type="match status" value="1"/>
</dbReference>
<evidence type="ECO:0000259" key="8">
    <source>
        <dbReference type="PROSITE" id="PS50048"/>
    </source>
</evidence>
<evidence type="ECO:0000256" key="5">
    <source>
        <dbReference type="ARBA" id="ARBA00023163"/>
    </source>
</evidence>
<dbReference type="PANTHER" id="PTHR31944">
    <property type="entry name" value="HEME-RESPONSIVE ZINC FINGER TRANSCRIPTION FACTOR HAP1"/>
    <property type="match status" value="1"/>
</dbReference>
<evidence type="ECO:0000256" key="2">
    <source>
        <dbReference type="ARBA" id="ARBA00022833"/>
    </source>
</evidence>
<dbReference type="AlphaFoldDB" id="A0AA38Y008"/>
<keyword evidence="2" id="KW-0862">Zinc</keyword>
<feature type="domain" description="Zn(2)-C6 fungal-type" evidence="8">
    <location>
        <begin position="35"/>
        <end position="66"/>
    </location>
</feature>
<dbReference type="CDD" id="cd12148">
    <property type="entry name" value="fungal_TF_MHR"/>
    <property type="match status" value="1"/>
</dbReference>
<dbReference type="SMART" id="SM00906">
    <property type="entry name" value="Fungal_trans"/>
    <property type="match status" value="1"/>
</dbReference>
<dbReference type="Pfam" id="PF04082">
    <property type="entry name" value="Fungal_trans"/>
    <property type="match status" value="1"/>
</dbReference>
<feature type="region of interest" description="Disordered" evidence="7">
    <location>
        <begin position="1"/>
        <end position="33"/>
    </location>
</feature>
<dbReference type="Gene3D" id="4.10.240.10">
    <property type="entry name" value="Zn(2)-C6 fungal-type DNA-binding domain"/>
    <property type="match status" value="1"/>
</dbReference>
<comment type="caution">
    <text evidence="9">The sequence shown here is derived from an EMBL/GenBank/DDBJ whole genome shotgun (WGS) entry which is preliminary data.</text>
</comment>
<dbReference type="InterPro" id="IPR051430">
    <property type="entry name" value="Fungal_TF_Env_Response"/>
</dbReference>
<name>A0AA38Y008_9EURO</name>
<organism evidence="9 10">
    <name type="scientific">Knufia peltigerae</name>
    <dbReference type="NCBI Taxonomy" id="1002370"/>
    <lineage>
        <taxon>Eukaryota</taxon>
        <taxon>Fungi</taxon>
        <taxon>Dikarya</taxon>
        <taxon>Ascomycota</taxon>
        <taxon>Pezizomycotina</taxon>
        <taxon>Eurotiomycetes</taxon>
        <taxon>Chaetothyriomycetidae</taxon>
        <taxon>Chaetothyriales</taxon>
        <taxon>Trichomeriaceae</taxon>
        <taxon>Knufia</taxon>
    </lineage>
</organism>
<dbReference type="SMART" id="SM00066">
    <property type="entry name" value="GAL4"/>
    <property type="match status" value="1"/>
</dbReference>
<keyword evidence="1" id="KW-0479">Metal-binding</keyword>
<dbReference type="GO" id="GO:0006351">
    <property type="term" value="P:DNA-templated transcription"/>
    <property type="evidence" value="ECO:0007669"/>
    <property type="project" value="InterPro"/>
</dbReference>
<gene>
    <name evidence="9" type="ORF">H2204_008548</name>
</gene>
<dbReference type="GO" id="GO:0008270">
    <property type="term" value="F:zinc ion binding"/>
    <property type="evidence" value="ECO:0007669"/>
    <property type="project" value="InterPro"/>
</dbReference>
<dbReference type="GO" id="GO:0000978">
    <property type="term" value="F:RNA polymerase II cis-regulatory region sequence-specific DNA binding"/>
    <property type="evidence" value="ECO:0007669"/>
    <property type="project" value="TreeGrafter"/>
</dbReference>
<evidence type="ECO:0000313" key="10">
    <source>
        <dbReference type="Proteomes" id="UP001172681"/>
    </source>
</evidence>
<feature type="region of interest" description="Disordered" evidence="7">
    <location>
        <begin position="111"/>
        <end position="134"/>
    </location>
</feature>
<keyword evidence="4" id="KW-0238">DNA-binding</keyword>
<dbReference type="InterPro" id="IPR007219">
    <property type="entry name" value="XnlR_reg_dom"/>
</dbReference>
<keyword evidence="5" id="KW-0804">Transcription</keyword>
<dbReference type="CDD" id="cd00067">
    <property type="entry name" value="GAL4"/>
    <property type="match status" value="1"/>
</dbReference>
<keyword evidence="6" id="KW-0539">Nucleus</keyword>
<evidence type="ECO:0000256" key="3">
    <source>
        <dbReference type="ARBA" id="ARBA00023015"/>
    </source>
</evidence>
<dbReference type="InterPro" id="IPR001138">
    <property type="entry name" value="Zn2Cys6_DnaBD"/>
</dbReference>
<dbReference type="PANTHER" id="PTHR31944:SF131">
    <property type="entry name" value="HEME-RESPONSIVE ZINC FINGER TRANSCRIPTION FACTOR HAP1"/>
    <property type="match status" value="1"/>
</dbReference>
<evidence type="ECO:0000256" key="7">
    <source>
        <dbReference type="SAM" id="MobiDB-lite"/>
    </source>
</evidence>
<reference evidence="9" key="1">
    <citation type="submission" date="2022-10" db="EMBL/GenBank/DDBJ databases">
        <title>Culturing micro-colonial fungi from biological soil crusts in the Mojave desert and describing Neophaeococcomyces mojavensis, and introducing the new genera and species Taxawa tesnikishii.</title>
        <authorList>
            <person name="Kurbessoian T."/>
            <person name="Stajich J.E."/>
        </authorList>
    </citation>
    <scope>NUCLEOTIDE SEQUENCE</scope>
    <source>
        <strain evidence="9">TK_35</strain>
    </source>
</reference>
<dbReference type="Pfam" id="PF00172">
    <property type="entry name" value="Zn_clus"/>
    <property type="match status" value="1"/>
</dbReference>
<dbReference type="Proteomes" id="UP001172681">
    <property type="component" value="Unassembled WGS sequence"/>
</dbReference>
<keyword evidence="3" id="KW-0805">Transcription regulation</keyword>
<dbReference type="EMBL" id="JAPDRN010000062">
    <property type="protein sequence ID" value="KAJ9630330.1"/>
    <property type="molecule type" value="Genomic_DNA"/>
</dbReference>
<dbReference type="GO" id="GO:0005634">
    <property type="term" value="C:nucleus"/>
    <property type="evidence" value="ECO:0007669"/>
    <property type="project" value="TreeGrafter"/>
</dbReference>
<feature type="region of interest" description="Disordered" evidence="7">
    <location>
        <begin position="67"/>
        <end position="86"/>
    </location>
</feature>
<keyword evidence="10" id="KW-1185">Reference proteome</keyword>
<evidence type="ECO:0000256" key="1">
    <source>
        <dbReference type="ARBA" id="ARBA00022723"/>
    </source>
</evidence>
<evidence type="ECO:0000313" key="9">
    <source>
        <dbReference type="EMBL" id="KAJ9630330.1"/>
    </source>
</evidence>